<dbReference type="EMBL" id="OZ034818">
    <property type="protein sequence ID" value="CAL1388205.1"/>
    <property type="molecule type" value="Genomic_DNA"/>
</dbReference>
<sequence length="126" mass="13483">MEMIRKVNLVDLYARKIQRLSTAIAVLADPGSALLHVAWTLLAFSGLTDIVPCSGPKSIVLCRPIPASVVLLLCFGISQPLVEPPGDRILGWCPVMASAWIAFPLEVELVPSIRAAPEPLGDTLVT</sequence>
<evidence type="ECO:0000256" key="1">
    <source>
        <dbReference type="SAM" id="Phobius"/>
    </source>
</evidence>
<keyword evidence="3" id="KW-1185">Reference proteome</keyword>
<keyword evidence="1" id="KW-1133">Transmembrane helix</keyword>
<dbReference type="AlphaFoldDB" id="A0AAV2ES38"/>
<proteinExistence type="predicted"/>
<accession>A0AAV2ES38</accession>
<name>A0AAV2ES38_9ROSI</name>
<gene>
    <name evidence="2" type="ORF">LTRI10_LOCUS29146</name>
</gene>
<reference evidence="2 3" key="1">
    <citation type="submission" date="2024-04" db="EMBL/GenBank/DDBJ databases">
        <authorList>
            <person name="Fracassetti M."/>
        </authorList>
    </citation>
    <scope>NUCLEOTIDE SEQUENCE [LARGE SCALE GENOMIC DNA]</scope>
</reference>
<dbReference type="Proteomes" id="UP001497516">
    <property type="component" value="Chromosome 5"/>
</dbReference>
<organism evidence="2 3">
    <name type="scientific">Linum trigynum</name>
    <dbReference type="NCBI Taxonomy" id="586398"/>
    <lineage>
        <taxon>Eukaryota</taxon>
        <taxon>Viridiplantae</taxon>
        <taxon>Streptophyta</taxon>
        <taxon>Embryophyta</taxon>
        <taxon>Tracheophyta</taxon>
        <taxon>Spermatophyta</taxon>
        <taxon>Magnoliopsida</taxon>
        <taxon>eudicotyledons</taxon>
        <taxon>Gunneridae</taxon>
        <taxon>Pentapetalae</taxon>
        <taxon>rosids</taxon>
        <taxon>fabids</taxon>
        <taxon>Malpighiales</taxon>
        <taxon>Linaceae</taxon>
        <taxon>Linum</taxon>
    </lineage>
</organism>
<keyword evidence="1" id="KW-0812">Transmembrane</keyword>
<feature type="transmembrane region" description="Helical" evidence="1">
    <location>
        <begin position="20"/>
        <end position="44"/>
    </location>
</feature>
<evidence type="ECO:0000313" key="3">
    <source>
        <dbReference type="Proteomes" id="UP001497516"/>
    </source>
</evidence>
<protein>
    <submittedName>
        <fullName evidence="2">Uncharacterized protein</fullName>
    </submittedName>
</protein>
<keyword evidence="1" id="KW-0472">Membrane</keyword>
<evidence type="ECO:0000313" key="2">
    <source>
        <dbReference type="EMBL" id="CAL1388205.1"/>
    </source>
</evidence>